<dbReference type="RefSeq" id="WP_284359524.1">
    <property type="nucleotide sequence ID" value="NZ_BPFZ01000005.1"/>
</dbReference>
<protein>
    <submittedName>
        <fullName evidence="1">Uncharacterized protein</fullName>
    </submittedName>
</protein>
<organism evidence="1 2">
    <name type="scientific">Candidatus Phycosocius spiralis</name>
    <dbReference type="NCBI Taxonomy" id="2815099"/>
    <lineage>
        <taxon>Bacteria</taxon>
        <taxon>Pseudomonadati</taxon>
        <taxon>Pseudomonadota</taxon>
        <taxon>Alphaproteobacteria</taxon>
        <taxon>Caulobacterales</taxon>
        <taxon>Caulobacterales incertae sedis</taxon>
        <taxon>Candidatus Phycosocius</taxon>
    </lineage>
</organism>
<evidence type="ECO:0000313" key="1">
    <source>
        <dbReference type="EMBL" id="GIU66864.1"/>
    </source>
</evidence>
<reference evidence="1" key="2">
    <citation type="journal article" date="2023" name="ISME Commun">
        <title>Characterization of a bloom-associated alphaproteobacterial lineage, 'Candidatus Phycosocius': insights into freshwater algal-bacterial interactions.</title>
        <authorList>
            <person name="Tanabe Y."/>
            <person name="Yamaguchi H."/>
            <person name="Yoshida M."/>
            <person name="Kai A."/>
            <person name="Okazaki Y."/>
        </authorList>
    </citation>
    <scope>NUCLEOTIDE SEQUENCE</scope>
    <source>
        <strain evidence="1">BOTRYCO-1</strain>
    </source>
</reference>
<accession>A0ABQ4PVF1</accession>
<reference evidence="1" key="1">
    <citation type="submission" date="2021-05" db="EMBL/GenBank/DDBJ databases">
        <authorList>
            <person name="Tanabe Y."/>
        </authorList>
    </citation>
    <scope>NUCLEOTIDE SEQUENCE</scope>
    <source>
        <strain evidence="1">BOTRYCO-1</strain>
    </source>
</reference>
<dbReference type="Proteomes" id="UP001161064">
    <property type="component" value="Unassembled WGS sequence"/>
</dbReference>
<sequence length="52" mass="5585">MTDLKGSQLERFSKVAEVTIAFWVMKIAATTSGETGLDLISMTLHVAMLAVA</sequence>
<comment type="caution">
    <text evidence="1">The sequence shown here is derived from an EMBL/GenBank/DDBJ whole genome shotgun (WGS) entry which is preliminary data.</text>
</comment>
<keyword evidence="2" id="KW-1185">Reference proteome</keyword>
<dbReference type="EMBL" id="BPFZ01000005">
    <property type="protein sequence ID" value="GIU66864.1"/>
    <property type="molecule type" value="Genomic_DNA"/>
</dbReference>
<proteinExistence type="predicted"/>
<gene>
    <name evidence="1" type="ORF">PsB1_1018</name>
</gene>
<name>A0ABQ4PVF1_9PROT</name>
<evidence type="ECO:0000313" key="2">
    <source>
        <dbReference type="Proteomes" id="UP001161064"/>
    </source>
</evidence>